<dbReference type="EMBL" id="JAGYWB010000012">
    <property type="protein sequence ID" value="KAI0501576.1"/>
    <property type="molecule type" value="Genomic_DNA"/>
</dbReference>
<proteinExistence type="predicted"/>
<dbReference type="InterPro" id="IPR029480">
    <property type="entry name" value="Transpos_assoc"/>
</dbReference>
<feature type="chain" id="PRO_5035763264" description="Transposase-associated domain-containing protein" evidence="2">
    <location>
        <begin position="22"/>
        <end position="471"/>
    </location>
</feature>
<dbReference type="Pfam" id="PF03004">
    <property type="entry name" value="Transposase_24"/>
    <property type="match status" value="1"/>
</dbReference>
<evidence type="ECO:0000313" key="5">
    <source>
        <dbReference type="Proteomes" id="UP000829196"/>
    </source>
</evidence>
<reference evidence="4" key="1">
    <citation type="journal article" date="2022" name="Front. Genet.">
        <title>Chromosome-Scale Assembly of the Dendrobium nobile Genome Provides Insights Into the Molecular Mechanism of the Biosynthesis of the Medicinal Active Ingredient of Dendrobium.</title>
        <authorList>
            <person name="Xu Q."/>
            <person name="Niu S.-C."/>
            <person name="Li K.-L."/>
            <person name="Zheng P.-J."/>
            <person name="Zhang X.-J."/>
            <person name="Jia Y."/>
            <person name="Liu Y."/>
            <person name="Niu Y.-X."/>
            <person name="Yu L.-H."/>
            <person name="Chen D.-F."/>
            <person name="Zhang G.-Q."/>
        </authorList>
    </citation>
    <scope>NUCLEOTIDE SEQUENCE</scope>
    <source>
        <tissue evidence="4">Leaf</tissue>
    </source>
</reference>
<organism evidence="4 5">
    <name type="scientific">Dendrobium nobile</name>
    <name type="common">Orchid</name>
    <dbReference type="NCBI Taxonomy" id="94219"/>
    <lineage>
        <taxon>Eukaryota</taxon>
        <taxon>Viridiplantae</taxon>
        <taxon>Streptophyta</taxon>
        <taxon>Embryophyta</taxon>
        <taxon>Tracheophyta</taxon>
        <taxon>Spermatophyta</taxon>
        <taxon>Magnoliopsida</taxon>
        <taxon>Liliopsida</taxon>
        <taxon>Asparagales</taxon>
        <taxon>Orchidaceae</taxon>
        <taxon>Epidendroideae</taxon>
        <taxon>Malaxideae</taxon>
        <taxon>Dendrobiinae</taxon>
        <taxon>Dendrobium</taxon>
    </lineage>
</organism>
<dbReference type="PANTHER" id="PTHR10775:SF166">
    <property type="entry name" value="OS04G0146034 PROTEIN"/>
    <property type="match status" value="1"/>
</dbReference>
<dbReference type="AlphaFoldDB" id="A0A8T3AYA3"/>
<protein>
    <recommendedName>
        <fullName evidence="3">Transposase-associated domain-containing protein</fullName>
    </recommendedName>
</protein>
<evidence type="ECO:0000256" key="1">
    <source>
        <dbReference type="SAM" id="MobiDB-lite"/>
    </source>
</evidence>
<dbReference type="Pfam" id="PF13963">
    <property type="entry name" value="Transpos_assoc"/>
    <property type="match status" value="1"/>
</dbReference>
<comment type="caution">
    <text evidence="4">The sequence shown here is derived from an EMBL/GenBank/DDBJ whole genome shotgun (WGS) entry which is preliminary data.</text>
</comment>
<keyword evidence="5" id="KW-1185">Reference proteome</keyword>
<sequence>MRIGALWAVILFATLSHLASFARRPPSPFVARRGLTSPTVTELRRRRSPDFAEHLPLSWSSAAEHPSTDRRLERELKVMDIRNQRSWMYNRLSQSRKTLTDEFINGVNFFIQQAKQLPIFISEGKFRCPCSKHKNLVILEPDDVTVDLYRRGFMPRYWYWTCHGEYEPQFDYQCGPSTSSNVAEAENIRPNLEELVHDATGIYEELPNTEAQNFYDLLHAAQQPIWKGCTTHSELSVAVKMLSIKAEYNVARECFNQFIGLLKETNPTDNLIPTDLYRTKKLVSKLGLTYTKIDCCVNGCMLYFKEDIAETVCRHCNAPRFKPKSRNRRKQKDVSKEFCWLPQHNDKIKKNFEKRGSTRMRDMFTDVRKVGKRPLWIGEEIWAELNAAWGSEEYTRRRDQNRQNRASDVGGLGSALHTGGSVPHTEHRRRLKASLGREPTPVELHSRTHKRQEDQQWIDERARKAHVSIFL</sequence>
<keyword evidence="2" id="KW-0732">Signal</keyword>
<evidence type="ECO:0000256" key="2">
    <source>
        <dbReference type="SAM" id="SignalP"/>
    </source>
</evidence>
<gene>
    <name evidence="4" type="ORF">KFK09_016521</name>
</gene>
<evidence type="ECO:0000259" key="3">
    <source>
        <dbReference type="Pfam" id="PF13963"/>
    </source>
</evidence>
<dbReference type="OrthoDB" id="689213at2759"/>
<dbReference type="InterPro" id="IPR004252">
    <property type="entry name" value="Probable_transposase_24"/>
</dbReference>
<feature type="domain" description="Transposase-associated" evidence="3">
    <location>
        <begin position="85"/>
        <end position="165"/>
    </location>
</feature>
<feature type="signal peptide" evidence="2">
    <location>
        <begin position="1"/>
        <end position="21"/>
    </location>
</feature>
<feature type="region of interest" description="Disordered" evidence="1">
    <location>
        <begin position="395"/>
        <end position="458"/>
    </location>
</feature>
<dbReference type="PANTHER" id="PTHR10775">
    <property type="entry name" value="OS08G0208400 PROTEIN"/>
    <property type="match status" value="1"/>
</dbReference>
<evidence type="ECO:0000313" key="4">
    <source>
        <dbReference type="EMBL" id="KAI0501576.1"/>
    </source>
</evidence>
<dbReference type="Proteomes" id="UP000829196">
    <property type="component" value="Unassembled WGS sequence"/>
</dbReference>
<name>A0A8T3AYA3_DENNO</name>
<accession>A0A8T3AYA3</accession>